<dbReference type="EMBL" id="JACCBT010000001">
    <property type="protein sequence ID" value="NYE10755.1"/>
    <property type="molecule type" value="Genomic_DNA"/>
</dbReference>
<accession>A0A7Y9G689</accession>
<keyword evidence="3" id="KW-1185">Reference proteome</keyword>
<evidence type="ECO:0000313" key="2">
    <source>
        <dbReference type="EMBL" id="NYE10755.1"/>
    </source>
</evidence>
<protein>
    <submittedName>
        <fullName evidence="2">Uncharacterized protein</fullName>
    </submittedName>
</protein>
<dbReference type="AlphaFoldDB" id="A0A7Y9G689"/>
<organism evidence="2 3">
    <name type="scientific">Actinomadura citrea</name>
    <dbReference type="NCBI Taxonomy" id="46158"/>
    <lineage>
        <taxon>Bacteria</taxon>
        <taxon>Bacillati</taxon>
        <taxon>Actinomycetota</taxon>
        <taxon>Actinomycetes</taxon>
        <taxon>Streptosporangiales</taxon>
        <taxon>Thermomonosporaceae</taxon>
        <taxon>Actinomadura</taxon>
    </lineage>
</organism>
<sequence>MGLLLVYIALRGPKNTAPAATPDEAEHTETVAAQWPYERPLSSRSRRPCPDRSLIRDRDGKFPDLFDVVLADAGIQTASTNMLL</sequence>
<name>A0A7Y9G689_9ACTN</name>
<comment type="caution">
    <text evidence="2">The sequence shown here is derived from an EMBL/GenBank/DDBJ whole genome shotgun (WGS) entry which is preliminary data.</text>
</comment>
<feature type="region of interest" description="Disordered" evidence="1">
    <location>
        <begin position="15"/>
        <end position="52"/>
    </location>
</feature>
<dbReference type="Proteomes" id="UP000591272">
    <property type="component" value="Unassembled WGS sequence"/>
</dbReference>
<evidence type="ECO:0000313" key="3">
    <source>
        <dbReference type="Proteomes" id="UP000591272"/>
    </source>
</evidence>
<reference evidence="2 3" key="1">
    <citation type="submission" date="2020-07" db="EMBL/GenBank/DDBJ databases">
        <title>Sequencing the genomes of 1000 actinobacteria strains.</title>
        <authorList>
            <person name="Klenk H.-P."/>
        </authorList>
    </citation>
    <scope>NUCLEOTIDE SEQUENCE [LARGE SCALE GENOMIC DNA]</scope>
    <source>
        <strain evidence="2 3">DSM 43461</strain>
    </source>
</reference>
<proteinExistence type="predicted"/>
<evidence type="ECO:0000256" key="1">
    <source>
        <dbReference type="SAM" id="MobiDB-lite"/>
    </source>
</evidence>
<gene>
    <name evidence="2" type="ORF">BJ999_001051</name>
</gene>
<dbReference type="RefSeq" id="WP_179832238.1">
    <property type="nucleotide sequence ID" value="NZ_BMRD01000006.1"/>
</dbReference>